<dbReference type="PANTHER" id="PTHR12044">
    <property type="entry name" value="BCL2 INTERACTING MEDIATOR OF CELL DEATH"/>
    <property type="match status" value="1"/>
</dbReference>
<dbReference type="InterPro" id="IPR015040">
    <property type="entry name" value="Bcl-x_interacting_BH3_dom"/>
</dbReference>
<evidence type="ECO:0000313" key="3">
    <source>
        <dbReference type="Ensembl" id="ENSPSTP00000000892.1"/>
    </source>
</evidence>
<name>A0A8C9EIW6_PAVCR</name>
<feature type="domain" description="Bcl-x interacting BH3" evidence="2">
    <location>
        <begin position="114"/>
        <end position="150"/>
    </location>
</feature>
<dbReference type="Ensembl" id="ENSPSTT00000000938.1">
    <property type="protein sequence ID" value="ENSPSTP00000000892.1"/>
    <property type="gene ID" value="ENSPSTG00000000732.1"/>
</dbReference>
<dbReference type="GO" id="GO:0007127">
    <property type="term" value="P:meiosis I"/>
    <property type="evidence" value="ECO:0007669"/>
    <property type="project" value="TreeGrafter"/>
</dbReference>
<dbReference type="Pfam" id="PF08945">
    <property type="entry name" value="Bclx_interact"/>
    <property type="match status" value="1"/>
</dbReference>
<sequence length="229" mass="25122">MAKQPPEAKAPRDRRAGRLPPGEGPGPAVPLRPGAPAALPGAARPASPGSPGPFAIRSPLFFFVRRSPLLPRSSSGYFSFEAERSPAPMSCDKATQTPSPPCQAVSHYLSAMASRWRSHSLAEEIQPEIWIAQELRRIGDEFNASYCPRRVIFLFLLSISLRTASKREKLNHIWKLALWQVFCSLKCRKGCAGGCRLLPPRHSIHSASPFELGPEIFGCRGFIHGTESQ</sequence>
<evidence type="ECO:0000313" key="4">
    <source>
        <dbReference type="Proteomes" id="UP000694428"/>
    </source>
</evidence>
<organism evidence="3 4">
    <name type="scientific">Pavo cristatus</name>
    <name type="common">Indian peafowl</name>
    <name type="synonym">Blue peafowl</name>
    <dbReference type="NCBI Taxonomy" id="9049"/>
    <lineage>
        <taxon>Eukaryota</taxon>
        <taxon>Metazoa</taxon>
        <taxon>Chordata</taxon>
        <taxon>Craniata</taxon>
        <taxon>Vertebrata</taxon>
        <taxon>Euteleostomi</taxon>
        <taxon>Archelosauria</taxon>
        <taxon>Archosauria</taxon>
        <taxon>Dinosauria</taxon>
        <taxon>Saurischia</taxon>
        <taxon>Theropoda</taxon>
        <taxon>Coelurosauria</taxon>
        <taxon>Aves</taxon>
        <taxon>Neognathae</taxon>
        <taxon>Galloanserae</taxon>
        <taxon>Galliformes</taxon>
        <taxon>Phasianidae</taxon>
        <taxon>Phasianinae</taxon>
        <taxon>Pavo</taxon>
    </lineage>
</organism>
<accession>A0A8C9EIW6</accession>
<evidence type="ECO:0000256" key="1">
    <source>
        <dbReference type="SAM" id="MobiDB-lite"/>
    </source>
</evidence>
<feature type="region of interest" description="Disordered" evidence="1">
    <location>
        <begin position="1"/>
        <end position="50"/>
    </location>
</feature>
<feature type="compositionally biased region" description="Low complexity" evidence="1">
    <location>
        <begin position="31"/>
        <end position="50"/>
    </location>
</feature>
<dbReference type="AlphaFoldDB" id="A0A8C9EIW6"/>
<reference evidence="3" key="2">
    <citation type="submission" date="2025-09" db="UniProtKB">
        <authorList>
            <consortium name="Ensembl"/>
        </authorList>
    </citation>
    <scope>IDENTIFICATION</scope>
</reference>
<dbReference type="InterPro" id="IPR052133">
    <property type="entry name" value="Immune_Signaling-Apoptosis_Reg"/>
</dbReference>
<dbReference type="Proteomes" id="UP000694428">
    <property type="component" value="Unplaced"/>
</dbReference>
<reference evidence="3" key="1">
    <citation type="submission" date="2025-08" db="UniProtKB">
        <authorList>
            <consortium name="Ensembl"/>
        </authorList>
    </citation>
    <scope>IDENTIFICATION</scope>
</reference>
<proteinExistence type="predicted"/>
<keyword evidence="4" id="KW-1185">Reference proteome</keyword>
<protein>
    <submittedName>
        <fullName evidence="3">BCL2 like 11</fullName>
    </submittedName>
</protein>
<dbReference type="PANTHER" id="PTHR12044:SF9">
    <property type="entry name" value="BCL-2-LIKE PROTEIN 11"/>
    <property type="match status" value="1"/>
</dbReference>
<evidence type="ECO:0000259" key="2">
    <source>
        <dbReference type="Pfam" id="PF08945"/>
    </source>
</evidence>